<feature type="region of interest" description="Disordered" evidence="13">
    <location>
        <begin position="280"/>
        <end position="311"/>
    </location>
</feature>
<feature type="compositionally biased region" description="Polar residues" evidence="13">
    <location>
        <begin position="299"/>
        <end position="311"/>
    </location>
</feature>
<reference evidence="17" key="1">
    <citation type="submission" date="2025-08" db="UniProtKB">
        <authorList>
            <consortium name="Ensembl"/>
        </authorList>
    </citation>
    <scope>IDENTIFICATION</scope>
</reference>
<dbReference type="InterPro" id="IPR013518">
    <property type="entry name" value="K_chnl_inward-rec_Kir_cyto"/>
</dbReference>
<dbReference type="GO" id="GO:0005886">
    <property type="term" value="C:plasma membrane"/>
    <property type="evidence" value="ECO:0007669"/>
    <property type="project" value="TreeGrafter"/>
</dbReference>
<evidence type="ECO:0000256" key="6">
    <source>
        <dbReference type="ARBA" id="ARBA00022958"/>
    </source>
</evidence>
<dbReference type="InterPro" id="IPR041647">
    <property type="entry name" value="IRK_C"/>
</dbReference>
<dbReference type="InterPro" id="IPR040445">
    <property type="entry name" value="Kir_TM"/>
</dbReference>
<feature type="compositionally biased region" description="Basic and acidic residues" evidence="13">
    <location>
        <begin position="280"/>
        <end position="298"/>
    </location>
</feature>
<evidence type="ECO:0000256" key="10">
    <source>
        <dbReference type="ARBA" id="ARBA00023303"/>
    </source>
</evidence>
<evidence type="ECO:0000313" key="18">
    <source>
        <dbReference type="Proteomes" id="UP000694388"/>
    </source>
</evidence>
<accession>A0A8C4QQ44</accession>
<keyword evidence="18" id="KW-1185">Reference proteome</keyword>
<keyword evidence="10 12" id="KW-0407">Ion channel</keyword>
<dbReference type="PANTHER" id="PTHR11767">
    <property type="entry name" value="INWARD RECTIFIER POTASSIUM CHANNEL"/>
    <property type="match status" value="1"/>
</dbReference>
<keyword evidence="5 12" id="KW-0851">Voltage-gated channel</keyword>
<keyword evidence="9 14" id="KW-0472">Membrane</keyword>
<dbReference type="Pfam" id="PF17655">
    <property type="entry name" value="IRK_C"/>
    <property type="match status" value="1"/>
</dbReference>
<proteinExistence type="inferred from homology"/>
<dbReference type="AlphaFoldDB" id="A0A8C4QQ44"/>
<evidence type="ECO:0000256" key="2">
    <source>
        <dbReference type="ARBA" id="ARBA00022448"/>
    </source>
</evidence>
<feature type="transmembrane region" description="Helical" evidence="14">
    <location>
        <begin position="7"/>
        <end position="26"/>
    </location>
</feature>
<comment type="catalytic activity">
    <reaction evidence="11">
        <text>K(+)(in) = K(+)(out)</text>
        <dbReference type="Rhea" id="RHEA:29463"/>
        <dbReference type="ChEBI" id="CHEBI:29103"/>
    </reaction>
</comment>
<dbReference type="GO" id="GO:0005242">
    <property type="term" value="F:inward rectifier potassium channel activity"/>
    <property type="evidence" value="ECO:0007669"/>
    <property type="project" value="InterPro"/>
</dbReference>
<feature type="domain" description="Inward rectifier potassium channel C-terminal" evidence="16">
    <location>
        <begin position="112"/>
        <end position="271"/>
    </location>
</feature>
<dbReference type="Proteomes" id="UP000694388">
    <property type="component" value="Unplaced"/>
</dbReference>
<dbReference type="GeneTree" id="ENSGT01140000282491"/>
<evidence type="ECO:0000256" key="5">
    <source>
        <dbReference type="ARBA" id="ARBA00022882"/>
    </source>
</evidence>
<feature type="transmembrane region" description="Helical" evidence="14">
    <location>
        <begin position="75"/>
        <end position="100"/>
    </location>
</feature>
<evidence type="ECO:0000256" key="14">
    <source>
        <dbReference type="SAM" id="Phobius"/>
    </source>
</evidence>
<dbReference type="SUPFAM" id="SSF81324">
    <property type="entry name" value="Voltage-gated potassium channels"/>
    <property type="match status" value="1"/>
</dbReference>
<dbReference type="SUPFAM" id="SSF81296">
    <property type="entry name" value="E set domains"/>
    <property type="match status" value="1"/>
</dbReference>
<dbReference type="GO" id="GO:0034702">
    <property type="term" value="C:monoatomic ion channel complex"/>
    <property type="evidence" value="ECO:0007669"/>
    <property type="project" value="UniProtKB-KW"/>
</dbReference>
<dbReference type="GO" id="GO:0034765">
    <property type="term" value="P:regulation of monoatomic ion transmembrane transport"/>
    <property type="evidence" value="ECO:0007669"/>
    <property type="project" value="TreeGrafter"/>
</dbReference>
<name>A0A8C4QQ44_EPTBU</name>
<dbReference type="Gene3D" id="2.60.40.1400">
    <property type="entry name" value="G protein-activated inward rectifier potassium channel 1"/>
    <property type="match status" value="1"/>
</dbReference>
<dbReference type="Pfam" id="PF01007">
    <property type="entry name" value="IRK"/>
    <property type="match status" value="1"/>
</dbReference>
<protein>
    <submittedName>
        <fullName evidence="17">Potassium inwardly rectifying channel subfamily J member 13</fullName>
    </submittedName>
</protein>
<evidence type="ECO:0000259" key="15">
    <source>
        <dbReference type="Pfam" id="PF01007"/>
    </source>
</evidence>
<organism evidence="17 18">
    <name type="scientific">Eptatretus burgeri</name>
    <name type="common">Inshore hagfish</name>
    <dbReference type="NCBI Taxonomy" id="7764"/>
    <lineage>
        <taxon>Eukaryota</taxon>
        <taxon>Metazoa</taxon>
        <taxon>Chordata</taxon>
        <taxon>Craniata</taxon>
        <taxon>Vertebrata</taxon>
        <taxon>Cyclostomata</taxon>
        <taxon>Myxini</taxon>
        <taxon>Myxiniformes</taxon>
        <taxon>Myxinidae</taxon>
        <taxon>Eptatretinae</taxon>
        <taxon>Eptatretus</taxon>
    </lineage>
</organism>
<evidence type="ECO:0000256" key="9">
    <source>
        <dbReference type="ARBA" id="ARBA00023136"/>
    </source>
</evidence>
<comment type="similarity">
    <text evidence="12">Belongs to the inward rectifier-type potassium channel (TC 1.A.2.1) family.</text>
</comment>
<comment type="subcellular location">
    <subcellularLocation>
        <location evidence="1 12">Membrane</location>
        <topology evidence="1 12">Multi-pass membrane protein</topology>
    </subcellularLocation>
</comment>
<feature type="domain" description="Potassium channel inwardly rectifying transmembrane" evidence="15">
    <location>
        <begin position="1"/>
        <end position="105"/>
    </location>
</feature>
<dbReference type="PRINTS" id="PR01320">
    <property type="entry name" value="KIRCHANNEL"/>
</dbReference>
<dbReference type="Gene3D" id="1.10.287.70">
    <property type="match status" value="1"/>
</dbReference>
<evidence type="ECO:0000256" key="7">
    <source>
        <dbReference type="ARBA" id="ARBA00022989"/>
    </source>
</evidence>
<dbReference type="InterPro" id="IPR016449">
    <property type="entry name" value="K_chnl_inward-rec_Kir"/>
</dbReference>
<dbReference type="OMA" id="QGQTCLM"/>
<keyword evidence="3 12" id="KW-0633">Potassium transport</keyword>
<keyword evidence="4 12" id="KW-0812">Transmembrane</keyword>
<evidence type="ECO:0000256" key="3">
    <source>
        <dbReference type="ARBA" id="ARBA00022538"/>
    </source>
</evidence>
<evidence type="ECO:0000256" key="1">
    <source>
        <dbReference type="ARBA" id="ARBA00004141"/>
    </source>
</evidence>
<keyword evidence="6 12" id="KW-0630">Potassium</keyword>
<sequence length="311" mass="34193">MLLIFTGTFILSWVIFALLWYLLAYAHGDLQPGQPHNHTACVHSINSMRAAFSFAVETQLTIGYGTMYPSGECPLAVALLTMHMILGLMLEAFITGVFVAKLARPKLRSESLRFSRNAVLCKVGERGPMSLVIRVANLRQSPLLNVRLEAVLYDSRTAGHITHHATLHFLLDGMCSAECPYFLFPLTFFHKVTEDSPLYSLFKVGGGTLPPGIELAVFLTATLECTGEVCQQRTSYIGNEIVSGKRFGPALVVGSDGCYMVNLKNFDQIISETEMVLHKAESRSSEGHDHSSVERGIESTEQSDSSTVLIT</sequence>
<evidence type="ECO:0000256" key="4">
    <source>
        <dbReference type="ARBA" id="ARBA00022692"/>
    </source>
</evidence>
<dbReference type="InterPro" id="IPR014756">
    <property type="entry name" value="Ig_E-set"/>
</dbReference>
<keyword evidence="8 12" id="KW-0406">Ion transport</keyword>
<dbReference type="GO" id="GO:1990573">
    <property type="term" value="P:potassium ion import across plasma membrane"/>
    <property type="evidence" value="ECO:0007669"/>
    <property type="project" value="TreeGrafter"/>
</dbReference>
<evidence type="ECO:0000313" key="17">
    <source>
        <dbReference type="Ensembl" id="ENSEBUP00000018926.1"/>
    </source>
</evidence>
<evidence type="ECO:0000256" key="12">
    <source>
        <dbReference type="RuleBase" id="RU003822"/>
    </source>
</evidence>
<evidence type="ECO:0000256" key="13">
    <source>
        <dbReference type="SAM" id="MobiDB-lite"/>
    </source>
</evidence>
<keyword evidence="2 12" id="KW-0813">Transport</keyword>
<evidence type="ECO:0000256" key="8">
    <source>
        <dbReference type="ARBA" id="ARBA00023065"/>
    </source>
</evidence>
<evidence type="ECO:0000256" key="11">
    <source>
        <dbReference type="ARBA" id="ARBA00034430"/>
    </source>
</evidence>
<dbReference type="Ensembl" id="ENSEBUT00000019502.1">
    <property type="protein sequence ID" value="ENSEBUP00000018926.1"/>
    <property type="gene ID" value="ENSEBUG00000011804.1"/>
</dbReference>
<dbReference type="PANTHER" id="PTHR11767:SF3">
    <property type="entry name" value="INWARD RECTIFIER POTASSIUM CHANNEL 13"/>
    <property type="match status" value="1"/>
</dbReference>
<keyword evidence="7 14" id="KW-1133">Transmembrane helix</keyword>
<evidence type="ECO:0000259" key="16">
    <source>
        <dbReference type="Pfam" id="PF17655"/>
    </source>
</evidence>
<reference evidence="17" key="2">
    <citation type="submission" date="2025-09" db="UniProtKB">
        <authorList>
            <consortium name="Ensembl"/>
        </authorList>
    </citation>
    <scope>IDENTIFICATION</scope>
</reference>